<keyword evidence="3" id="KW-1185">Reference proteome</keyword>
<reference evidence="2" key="1">
    <citation type="submission" date="2021-04" db="EMBL/GenBank/DDBJ databases">
        <authorList>
            <consortium name="Molecular Ecology Group"/>
        </authorList>
    </citation>
    <scope>NUCLEOTIDE SEQUENCE</scope>
</reference>
<evidence type="ECO:0000313" key="3">
    <source>
        <dbReference type="Proteomes" id="UP000678393"/>
    </source>
</evidence>
<dbReference type="EMBL" id="CAJHNH020000783">
    <property type="protein sequence ID" value="CAG5119854.1"/>
    <property type="molecule type" value="Genomic_DNA"/>
</dbReference>
<dbReference type="Proteomes" id="UP000678393">
    <property type="component" value="Unassembled WGS sequence"/>
</dbReference>
<organism evidence="2 3">
    <name type="scientific">Candidula unifasciata</name>
    <dbReference type="NCBI Taxonomy" id="100452"/>
    <lineage>
        <taxon>Eukaryota</taxon>
        <taxon>Metazoa</taxon>
        <taxon>Spiralia</taxon>
        <taxon>Lophotrochozoa</taxon>
        <taxon>Mollusca</taxon>
        <taxon>Gastropoda</taxon>
        <taxon>Heterobranchia</taxon>
        <taxon>Euthyneura</taxon>
        <taxon>Panpulmonata</taxon>
        <taxon>Eupulmonata</taxon>
        <taxon>Stylommatophora</taxon>
        <taxon>Helicina</taxon>
        <taxon>Helicoidea</taxon>
        <taxon>Geomitridae</taxon>
        <taxon>Candidula</taxon>
    </lineage>
</organism>
<keyword evidence="1" id="KW-1133">Transmembrane helix</keyword>
<dbReference type="OrthoDB" id="6435476at2759"/>
<sequence length="189" mass="20348">MLIMAGGLSTPGGNMYLPVLGLENGLSPDEVSWMLTIMGIADIFGKLGIGFFADLGYVRPIRIACMSQLIVGLVSQFTVFYRGFGSMIGMAIAFGIMNGVVQSLMSPMVIELLGLQYLAHVTSAFYLCMGLFTFVLNVSVGSIKDATGSFFGGFNFLGGMMLTTFAILLLEPLFVRCSRKSCKRAEKVT</sequence>
<name>A0A8S3YRX4_9EUPU</name>
<protein>
    <recommendedName>
        <fullName evidence="4">Major facilitator superfamily (MFS) profile domain-containing protein</fullName>
    </recommendedName>
</protein>
<proteinExistence type="predicted"/>
<evidence type="ECO:0008006" key="4">
    <source>
        <dbReference type="Google" id="ProtNLM"/>
    </source>
</evidence>
<dbReference type="PANTHER" id="PTHR11360:SF306">
    <property type="entry name" value="RE01051P"/>
    <property type="match status" value="1"/>
</dbReference>
<feature type="transmembrane region" description="Helical" evidence="1">
    <location>
        <begin position="156"/>
        <end position="175"/>
    </location>
</feature>
<accession>A0A8S3YRX4</accession>
<evidence type="ECO:0000256" key="1">
    <source>
        <dbReference type="SAM" id="Phobius"/>
    </source>
</evidence>
<evidence type="ECO:0000313" key="2">
    <source>
        <dbReference type="EMBL" id="CAG5119854.1"/>
    </source>
</evidence>
<comment type="caution">
    <text evidence="2">The sequence shown here is derived from an EMBL/GenBank/DDBJ whole genome shotgun (WGS) entry which is preliminary data.</text>
</comment>
<feature type="transmembrane region" description="Helical" evidence="1">
    <location>
        <begin position="117"/>
        <end position="136"/>
    </location>
</feature>
<dbReference type="InterPro" id="IPR036259">
    <property type="entry name" value="MFS_trans_sf"/>
</dbReference>
<feature type="transmembrane region" description="Helical" evidence="1">
    <location>
        <begin position="31"/>
        <end position="49"/>
    </location>
</feature>
<dbReference type="InterPro" id="IPR050327">
    <property type="entry name" value="Proton-linked_MCT"/>
</dbReference>
<dbReference type="GO" id="GO:0008028">
    <property type="term" value="F:monocarboxylic acid transmembrane transporter activity"/>
    <property type="evidence" value="ECO:0007669"/>
    <property type="project" value="TreeGrafter"/>
</dbReference>
<keyword evidence="1" id="KW-0472">Membrane</keyword>
<keyword evidence="1" id="KW-0812">Transmembrane</keyword>
<dbReference type="PANTHER" id="PTHR11360">
    <property type="entry name" value="MONOCARBOXYLATE TRANSPORTER"/>
    <property type="match status" value="1"/>
</dbReference>
<feature type="transmembrane region" description="Helical" evidence="1">
    <location>
        <begin position="87"/>
        <end position="105"/>
    </location>
</feature>
<dbReference type="Gene3D" id="1.20.1250.20">
    <property type="entry name" value="MFS general substrate transporter like domains"/>
    <property type="match status" value="1"/>
</dbReference>
<dbReference type="AlphaFoldDB" id="A0A8S3YRX4"/>
<dbReference type="SUPFAM" id="SSF103473">
    <property type="entry name" value="MFS general substrate transporter"/>
    <property type="match status" value="1"/>
</dbReference>
<gene>
    <name evidence="2" type="ORF">CUNI_LOCUS5412</name>
</gene>